<dbReference type="InterPro" id="IPR036249">
    <property type="entry name" value="Thioredoxin-like_sf"/>
</dbReference>
<dbReference type="GO" id="GO:0005737">
    <property type="term" value="C:cytoplasm"/>
    <property type="evidence" value="ECO:0007669"/>
    <property type="project" value="TreeGrafter"/>
</dbReference>
<dbReference type="Gene3D" id="1.20.1050.10">
    <property type="match status" value="1"/>
</dbReference>
<dbReference type="Pfam" id="PF13410">
    <property type="entry name" value="GST_C_2"/>
    <property type="match status" value="1"/>
</dbReference>
<dbReference type="GeneID" id="55492834"/>
<dbReference type="InterPro" id="IPR040079">
    <property type="entry name" value="Glutathione_S-Trfase"/>
</dbReference>
<evidence type="ECO:0008006" key="5">
    <source>
        <dbReference type="Google" id="ProtNLM"/>
    </source>
</evidence>
<dbReference type="Pfam" id="PF13409">
    <property type="entry name" value="GST_N_2"/>
    <property type="match status" value="1"/>
</dbReference>
<dbReference type="AlphaFoldDB" id="A0A0P1ECN2"/>
<dbReference type="RefSeq" id="WP_058277092.1">
    <property type="nucleotide sequence ID" value="NZ_CYPU01000023.1"/>
</dbReference>
<dbReference type="EMBL" id="CYPU01000023">
    <property type="protein sequence ID" value="CUH47418.1"/>
    <property type="molecule type" value="Genomic_DNA"/>
</dbReference>
<proteinExistence type="predicted"/>
<dbReference type="Gene3D" id="3.40.30.10">
    <property type="entry name" value="Glutaredoxin"/>
    <property type="match status" value="1"/>
</dbReference>
<dbReference type="SFLD" id="SFLDG00358">
    <property type="entry name" value="Main_(cytGST)"/>
    <property type="match status" value="1"/>
</dbReference>
<dbReference type="InterPro" id="IPR004045">
    <property type="entry name" value="Glutathione_S-Trfase_N"/>
</dbReference>
<dbReference type="SFLD" id="SFLDS00019">
    <property type="entry name" value="Glutathione_Transferase_(cytos"/>
    <property type="match status" value="1"/>
</dbReference>
<feature type="domain" description="GST C-terminal" evidence="2">
    <location>
        <begin position="83"/>
        <end position="202"/>
    </location>
</feature>
<dbReference type="CDD" id="cd00299">
    <property type="entry name" value="GST_C_family"/>
    <property type="match status" value="1"/>
</dbReference>
<dbReference type="OrthoDB" id="9813092at2"/>
<dbReference type="PANTHER" id="PTHR43968:SF6">
    <property type="entry name" value="GLUTATHIONE S-TRANSFERASE OMEGA"/>
    <property type="match status" value="1"/>
</dbReference>
<evidence type="ECO:0000313" key="3">
    <source>
        <dbReference type="EMBL" id="CUH47418.1"/>
    </source>
</evidence>
<dbReference type="PROSITE" id="PS50405">
    <property type="entry name" value="GST_CTER"/>
    <property type="match status" value="1"/>
</dbReference>
<dbReference type="PROSITE" id="PS50404">
    <property type="entry name" value="GST_NTER"/>
    <property type="match status" value="1"/>
</dbReference>
<sequence length="236" mass="25990">MIRIISFKICPFVQRVTALLEAKQVPYQIDYISLSDKPDWFLELSPTGQVPVLVTEGGIALFESDAIAEYLDEVAAPLQPDLTPEQRALNRAWSYQASKHYLVQCSAMQSADQVIFADRTTKLNASFAKAEKQFSGGPFFAGEALGNVDMAWLPLLHRAALVADHSGHDMLADYPKVKAWQQALMATGIPQKTVSEDFVTRFTDFYLAERTWLGRGANLNEAPATAQVKQSGGCCG</sequence>
<evidence type="ECO:0000259" key="2">
    <source>
        <dbReference type="PROSITE" id="PS50405"/>
    </source>
</evidence>
<accession>A0A0P1ECN2</accession>
<dbReference type="InterPro" id="IPR050983">
    <property type="entry name" value="GST_Omega/HSP26"/>
</dbReference>
<dbReference type="InterPro" id="IPR036282">
    <property type="entry name" value="Glutathione-S-Trfase_C_sf"/>
</dbReference>
<reference evidence="3 4" key="1">
    <citation type="submission" date="2015-09" db="EMBL/GenBank/DDBJ databases">
        <authorList>
            <consortium name="Swine Surveillance"/>
        </authorList>
    </citation>
    <scope>NUCLEOTIDE SEQUENCE [LARGE SCALE GENOMIC DNA]</scope>
    <source>
        <strain evidence="3 4">CECT 4292</strain>
    </source>
</reference>
<name>A0A0P1ECN2_9RHOB</name>
<evidence type="ECO:0000313" key="4">
    <source>
        <dbReference type="Proteomes" id="UP000050783"/>
    </source>
</evidence>
<dbReference type="InterPro" id="IPR010987">
    <property type="entry name" value="Glutathione-S-Trfase_C-like"/>
</dbReference>
<dbReference type="SUPFAM" id="SSF47616">
    <property type="entry name" value="GST C-terminal domain-like"/>
    <property type="match status" value="1"/>
</dbReference>
<gene>
    <name evidence="3" type="primary">sspA_1</name>
    <name evidence="3" type="ORF">RUA4292_01588</name>
</gene>
<dbReference type="SUPFAM" id="SSF52833">
    <property type="entry name" value="Thioredoxin-like"/>
    <property type="match status" value="1"/>
</dbReference>
<dbReference type="PANTHER" id="PTHR43968">
    <property type="match status" value="1"/>
</dbReference>
<feature type="domain" description="GST N-terminal" evidence="1">
    <location>
        <begin position="1"/>
        <end position="79"/>
    </location>
</feature>
<protein>
    <recommendedName>
        <fullName evidence="5">Stringent starvation protein A</fullName>
    </recommendedName>
</protein>
<dbReference type="Proteomes" id="UP000050783">
    <property type="component" value="Unassembled WGS sequence"/>
</dbReference>
<organism evidence="3 4">
    <name type="scientific">Ruegeria atlantica</name>
    <dbReference type="NCBI Taxonomy" id="81569"/>
    <lineage>
        <taxon>Bacteria</taxon>
        <taxon>Pseudomonadati</taxon>
        <taxon>Pseudomonadota</taxon>
        <taxon>Alphaproteobacteria</taxon>
        <taxon>Rhodobacterales</taxon>
        <taxon>Roseobacteraceae</taxon>
        <taxon>Ruegeria</taxon>
    </lineage>
</organism>
<evidence type="ECO:0000259" key="1">
    <source>
        <dbReference type="PROSITE" id="PS50404"/>
    </source>
</evidence>